<keyword evidence="1 2" id="KW-0812">Transmembrane</keyword>
<feature type="transmembrane region" description="Helical" evidence="1">
    <location>
        <begin position="97"/>
        <end position="118"/>
    </location>
</feature>
<gene>
    <name evidence="2" type="ORF">SS50377_18792</name>
</gene>
<reference evidence="2" key="1">
    <citation type="journal article" date="2014" name="PLoS Genet.">
        <title>The Genome of Spironucleus salmonicida Highlights a Fish Pathogen Adapted to Fluctuating Environments.</title>
        <authorList>
            <person name="Xu F."/>
            <person name="Jerlstrom-Hultqvist J."/>
            <person name="Einarsson E."/>
            <person name="Astvaldsson A."/>
            <person name="Svard S.G."/>
            <person name="Andersson J.O."/>
        </authorList>
    </citation>
    <scope>NUCLEOTIDE SEQUENCE</scope>
</reference>
<feature type="transmembrane region" description="Helical" evidence="1">
    <location>
        <begin position="51"/>
        <end position="77"/>
    </location>
</feature>
<dbReference type="AlphaFoldDB" id="V6LB90"/>
<proteinExistence type="predicted"/>
<accession>V6LB90</accession>
<keyword evidence="1" id="KW-0472">Membrane</keyword>
<evidence type="ECO:0000256" key="1">
    <source>
        <dbReference type="SAM" id="Phobius"/>
    </source>
</evidence>
<dbReference type="VEuPathDB" id="GiardiaDB:SS50377_23119"/>
<keyword evidence="1" id="KW-1133">Transmembrane helix</keyword>
<organism evidence="2">
    <name type="scientific">Spironucleus salmonicida</name>
    <dbReference type="NCBI Taxonomy" id="348837"/>
    <lineage>
        <taxon>Eukaryota</taxon>
        <taxon>Metamonada</taxon>
        <taxon>Diplomonadida</taxon>
        <taxon>Hexamitidae</taxon>
        <taxon>Hexamitinae</taxon>
        <taxon>Spironucleus</taxon>
    </lineage>
</organism>
<name>V6LB90_9EUKA</name>
<feature type="transmembrane region" description="Helical" evidence="1">
    <location>
        <begin position="130"/>
        <end position="150"/>
    </location>
</feature>
<protein>
    <submittedName>
        <fullName evidence="2">Transmembrane domain-containing protein</fullName>
    </submittedName>
</protein>
<dbReference type="EMBL" id="KI546168">
    <property type="protein sequence ID" value="EST41705.1"/>
    <property type="molecule type" value="Genomic_DNA"/>
</dbReference>
<evidence type="ECO:0000313" key="2">
    <source>
        <dbReference type="EMBL" id="EST41705.1"/>
    </source>
</evidence>
<feature type="transmembrane region" description="Helical" evidence="1">
    <location>
        <begin position="156"/>
        <end position="176"/>
    </location>
</feature>
<sequence>MANFYMFYNQFCRQFSMYQLEQIQDILVTNKEMGKLGRVKTIITQLSAISFLFNLLINFVLYFTTPLIVNFVFSLYVSKIDGESLYYKNFVESSIHGLWVSNVIGVISPFTALGELLIEFMQDRRLFEIQFISGWFAIVSQFILFSFSSFKVNSYSVIFVVQMTQSAASIASFIILQKQLNRDFDMKDIQQDEGSAEVDEHMQQQADDENYPIFQLGNFPMTQKLSHKGSLIDVLTTSRNSQNMSSSQILNDNSMTINSINISTQLQPLETARFQNVNMPQKNDSTLNVSQTFDFGKFQE</sequence>